<dbReference type="AlphaFoldDB" id="A0AAW0BT08"/>
<protein>
    <submittedName>
        <fullName evidence="1">Uncharacterized protein</fullName>
    </submittedName>
</protein>
<proteinExistence type="predicted"/>
<organism evidence="1 2">
    <name type="scientific">Favolaschia claudopus</name>
    <dbReference type="NCBI Taxonomy" id="2862362"/>
    <lineage>
        <taxon>Eukaryota</taxon>
        <taxon>Fungi</taxon>
        <taxon>Dikarya</taxon>
        <taxon>Basidiomycota</taxon>
        <taxon>Agaricomycotina</taxon>
        <taxon>Agaricomycetes</taxon>
        <taxon>Agaricomycetidae</taxon>
        <taxon>Agaricales</taxon>
        <taxon>Marasmiineae</taxon>
        <taxon>Mycenaceae</taxon>
        <taxon>Favolaschia</taxon>
    </lineage>
</organism>
<accession>A0AAW0BT08</accession>
<evidence type="ECO:0000313" key="1">
    <source>
        <dbReference type="EMBL" id="KAK7029978.1"/>
    </source>
</evidence>
<keyword evidence="2" id="KW-1185">Reference proteome</keyword>
<dbReference type="Proteomes" id="UP001362999">
    <property type="component" value="Unassembled WGS sequence"/>
</dbReference>
<name>A0AAW0BT08_9AGAR</name>
<reference evidence="1 2" key="1">
    <citation type="journal article" date="2024" name="J Genomics">
        <title>Draft genome sequencing and assembly of Favolaschia claudopus CIRM-BRFM 2984 isolated from oak limbs.</title>
        <authorList>
            <person name="Navarro D."/>
            <person name="Drula E."/>
            <person name="Chaduli D."/>
            <person name="Cazenave R."/>
            <person name="Ahrendt S."/>
            <person name="Wang J."/>
            <person name="Lipzen A."/>
            <person name="Daum C."/>
            <person name="Barry K."/>
            <person name="Grigoriev I.V."/>
            <person name="Favel A."/>
            <person name="Rosso M.N."/>
            <person name="Martin F."/>
        </authorList>
    </citation>
    <scope>NUCLEOTIDE SEQUENCE [LARGE SCALE GENOMIC DNA]</scope>
    <source>
        <strain evidence="1 2">CIRM-BRFM 2984</strain>
    </source>
</reference>
<dbReference type="EMBL" id="JAWWNJ010000026">
    <property type="protein sequence ID" value="KAK7029978.1"/>
    <property type="molecule type" value="Genomic_DNA"/>
</dbReference>
<sequence>MISYPAQALLHSTSWVESEVRAGEVGRRVVRAARARVLRLTSRVPKGGLFMSMIEVALRNSSTLASAIDSAPPAISIYDINLQREVYVDNPRLYPCWRRRGNATVVRRYHTAEVKNQKEMTVVVYEGKNTEEREVAKYMKFRHPSFLQLYGIVHSGNIHASIFYDALIPFDDIKQICQQSPMLPCYIYASIVRSKLPRATLKESSALSCIIEPLLSSCVPLRGGSISISKSPSSALLPIFLGTGAGNIYYPKCLLSAIDTQVIIDTLTIELYHMICYAPQFTHWTYMEIPLTTTARLSAVYHTTGHHHIGNPVVIVPTLNMDNRLDRAWTQYLGVGPHILESGWNRFRVSELSKGEKNHLFLVARPSPSLSQLWLSQANHVFNCLGVFSNTDNYGLLHSVCFEVDLKPPPARPTDWRSSEGFLFLCPPKSFQVGPASFKCPECVGYWSFDPSGVERLSAEQASELGFPCINISIACRIAVWSDTIYAGLRQFYQGKGFDPNSQDLARYLGHPLYELYSDYEKSLHVDGGEARIEELSSSDTEPLVDEDEAGNLDIGEDEKLESITQNGELDEETVDVSSSLELLSGIQLGLILLLAILGVYGSL</sequence>
<evidence type="ECO:0000313" key="2">
    <source>
        <dbReference type="Proteomes" id="UP001362999"/>
    </source>
</evidence>
<gene>
    <name evidence="1" type="ORF">R3P38DRAFT_890710</name>
</gene>
<comment type="caution">
    <text evidence="1">The sequence shown here is derived from an EMBL/GenBank/DDBJ whole genome shotgun (WGS) entry which is preliminary data.</text>
</comment>